<dbReference type="KEGG" id="lgi:LOTGIDRAFT_220717"/>
<dbReference type="RefSeq" id="XP_009062940.1">
    <property type="nucleotide sequence ID" value="XM_009064692.1"/>
</dbReference>
<sequence length="50" mass="6161">MFNIFNYILKLHRCSYHALCSLNTKKFQTFCYKKNILLCRNINKKKLQEF</sequence>
<gene>
    <name evidence="1" type="ORF">LOTGIDRAFT_220717</name>
</gene>
<dbReference type="Proteomes" id="UP000030746">
    <property type="component" value="Unassembled WGS sequence"/>
</dbReference>
<protein>
    <submittedName>
        <fullName evidence="1">Uncharacterized protein</fullName>
    </submittedName>
</protein>
<keyword evidence="2" id="KW-1185">Reference proteome</keyword>
<dbReference type="AlphaFoldDB" id="V4BDC0"/>
<accession>V4BDC0</accession>
<evidence type="ECO:0000313" key="1">
    <source>
        <dbReference type="EMBL" id="ESO86404.1"/>
    </source>
</evidence>
<reference evidence="1 2" key="1">
    <citation type="journal article" date="2013" name="Nature">
        <title>Insights into bilaterian evolution from three spiralian genomes.</title>
        <authorList>
            <person name="Simakov O."/>
            <person name="Marletaz F."/>
            <person name="Cho S.J."/>
            <person name="Edsinger-Gonzales E."/>
            <person name="Havlak P."/>
            <person name="Hellsten U."/>
            <person name="Kuo D.H."/>
            <person name="Larsson T."/>
            <person name="Lv J."/>
            <person name="Arendt D."/>
            <person name="Savage R."/>
            <person name="Osoegawa K."/>
            <person name="de Jong P."/>
            <person name="Grimwood J."/>
            <person name="Chapman J.A."/>
            <person name="Shapiro H."/>
            <person name="Aerts A."/>
            <person name="Otillar R.P."/>
            <person name="Terry A.Y."/>
            <person name="Boore J.L."/>
            <person name="Grigoriev I.V."/>
            <person name="Lindberg D.R."/>
            <person name="Seaver E.C."/>
            <person name="Weisblat D.A."/>
            <person name="Putnam N.H."/>
            <person name="Rokhsar D.S."/>
        </authorList>
    </citation>
    <scope>NUCLEOTIDE SEQUENCE [LARGE SCALE GENOMIC DNA]</scope>
</reference>
<organism evidence="1 2">
    <name type="scientific">Lottia gigantea</name>
    <name type="common">Giant owl limpet</name>
    <dbReference type="NCBI Taxonomy" id="225164"/>
    <lineage>
        <taxon>Eukaryota</taxon>
        <taxon>Metazoa</taxon>
        <taxon>Spiralia</taxon>
        <taxon>Lophotrochozoa</taxon>
        <taxon>Mollusca</taxon>
        <taxon>Gastropoda</taxon>
        <taxon>Patellogastropoda</taxon>
        <taxon>Lottioidea</taxon>
        <taxon>Lottiidae</taxon>
        <taxon>Lottia</taxon>
    </lineage>
</organism>
<proteinExistence type="predicted"/>
<dbReference type="GeneID" id="20246952"/>
<dbReference type="HOGENOM" id="CLU_3126718_0_0_1"/>
<dbReference type="EMBL" id="KB203083">
    <property type="protein sequence ID" value="ESO86404.1"/>
    <property type="molecule type" value="Genomic_DNA"/>
</dbReference>
<name>V4BDC0_LOTGI</name>
<evidence type="ECO:0000313" key="2">
    <source>
        <dbReference type="Proteomes" id="UP000030746"/>
    </source>
</evidence>
<dbReference type="CTD" id="20246952"/>